<accession>A0A4R3L6Z0</accession>
<evidence type="ECO:0000313" key="3">
    <source>
        <dbReference type="Proteomes" id="UP000295536"/>
    </source>
</evidence>
<organism evidence="1 3">
    <name type="scientific">Tepidimonas ignava</name>
    <dbReference type="NCBI Taxonomy" id="114249"/>
    <lineage>
        <taxon>Bacteria</taxon>
        <taxon>Pseudomonadati</taxon>
        <taxon>Pseudomonadota</taxon>
        <taxon>Betaproteobacteria</taxon>
        <taxon>Burkholderiales</taxon>
        <taxon>Tepidimonas</taxon>
    </lineage>
</organism>
<dbReference type="InterPro" id="IPR010775">
    <property type="entry name" value="DUF1365"/>
</dbReference>
<dbReference type="Pfam" id="PF07103">
    <property type="entry name" value="DUF1365"/>
    <property type="match status" value="1"/>
</dbReference>
<dbReference type="AlphaFoldDB" id="A0A4R3L6Z0"/>
<gene>
    <name evidence="1" type="ORF">EDC36_11437</name>
    <name evidence="2" type="ORF">Tigna_02041</name>
</gene>
<dbReference type="EMBL" id="VJNC01000014">
    <property type="protein sequence ID" value="TSE20012.1"/>
    <property type="molecule type" value="Genomic_DNA"/>
</dbReference>
<evidence type="ECO:0000313" key="2">
    <source>
        <dbReference type="EMBL" id="TSE20012.1"/>
    </source>
</evidence>
<protein>
    <recommendedName>
        <fullName evidence="5">DUF1365 family protein</fullName>
    </recommendedName>
</protein>
<comment type="caution">
    <text evidence="1">The sequence shown here is derived from an EMBL/GenBank/DDBJ whole genome shotgun (WGS) entry which is preliminary data.</text>
</comment>
<dbReference type="PANTHER" id="PTHR33973">
    <property type="entry name" value="OS07G0153300 PROTEIN"/>
    <property type="match status" value="1"/>
</dbReference>
<dbReference type="Proteomes" id="UP000315577">
    <property type="component" value="Unassembled WGS sequence"/>
</dbReference>
<dbReference type="OrthoDB" id="9778801at2"/>
<dbReference type="RefSeq" id="WP_132963275.1">
    <property type="nucleotide sequence ID" value="NZ_SMAH01000014.1"/>
</dbReference>
<evidence type="ECO:0000313" key="4">
    <source>
        <dbReference type="Proteomes" id="UP000315577"/>
    </source>
</evidence>
<dbReference type="PANTHER" id="PTHR33973:SF4">
    <property type="entry name" value="OS07G0153300 PROTEIN"/>
    <property type="match status" value="1"/>
</dbReference>
<keyword evidence="4" id="KW-1185">Reference proteome</keyword>
<dbReference type="EMBL" id="SMAH01000014">
    <property type="protein sequence ID" value="TCS95399.1"/>
    <property type="molecule type" value="Genomic_DNA"/>
</dbReference>
<evidence type="ECO:0000313" key="1">
    <source>
        <dbReference type="EMBL" id="TCS95399.1"/>
    </source>
</evidence>
<reference evidence="2 4" key="2">
    <citation type="submission" date="2019-07" db="EMBL/GenBank/DDBJ databases">
        <title>Tepidimonas ignava SPS-1037 draft genome.</title>
        <authorList>
            <person name="Da Costa M.S."/>
            <person name="Froufe H.J.C."/>
            <person name="Egas C."/>
            <person name="Albuquerque L."/>
        </authorList>
    </citation>
    <scope>NUCLEOTIDE SEQUENCE [LARGE SCALE GENOMIC DNA]</scope>
    <source>
        <strain evidence="2 4">SPS-1037</strain>
    </source>
</reference>
<dbReference type="Proteomes" id="UP000295536">
    <property type="component" value="Unassembled WGS sequence"/>
</dbReference>
<proteinExistence type="predicted"/>
<reference evidence="1 3" key="1">
    <citation type="submission" date="2019-03" db="EMBL/GenBank/DDBJ databases">
        <title>Genomic Encyclopedia of Type Strains, Phase IV (KMG-IV): sequencing the most valuable type-strain genomes for metagenomic binning, comparative biology and taxonomic classification.</title>
        <authorList>
            <person name="Goeker M."/>
        </authorList>
    </citation>
    <scope>NUCLEOTIDE SEQUENCE [LARGE SCALE GENOMIC DNA]</scope>
    <source>
        <strain evidence="1 3">DSM 12034</strain>
    </source>
</reference>
<sequence length="275" mass="30754">MASRPTPPDPVLIGRGWVQHQRLRPQPHRFGYRTWFALLPMHVLPEAAARAGLALNRPGWVAFDERDHGDGRSPAAGGALAWLRELLAAHGIADADGPVWLQTYLRVLGYVFKPVSFWYCHRADGTLRAIVAEVNNTFGQRHCYLLDAPAWGRTLYAPKTMHVSPFARVEGGYAFRFLRTPLDGAPPQRIVARVEYRDAAGALLLTSLSGALQPAQPREAVRLLLRHGWHSAAVMARIHWQALQLWRRGVPWFHTPAAPAVHVTRQQPTLAPWSP</sequence>
<name>A0A4R3L6Z0_9BURK</name>
<evidence type="ECO:0008006" key="5">
    <source>
        <dbReference type="Google" id="ProtNLM"/>
    </source>
</evidence>